<dbReference type="SMART" id="SM00471">
    <property type="entry name" value="HDc"/>
    <property type="match status" value="1"/>
</dbReference>
<reference evidence="2" key="1">
    <citation type="journal article" date="2020" name="Nature">
        <title>Giant virus diversity and host interactions through global metagenomics.</title>
        <authorList>
            <person name="Schulz F."/>
            <person name="Roux S."/>
            <person name="Paez-Espino D."/>
            <person name="Jungbluth S."/>
            <person name="Walsh D.A."/>
            <person name="Denef V.J."/>
            <person name="McMahon K.D."/>
            <person name="Konstantinidis K.T."/>
            <person name="Eloe-Fadrosh E.A."/>
            <person name="Kyrpides N.C."/>
            <person name="Woyke T."/>
        </authorList>
    </citation>
    <scope>NUCLEOTIDE SEQUENCE</scope>
    <source>
        <strain evidence="2">GVMAG-S-1004661-13</strain>
    </source>
</reference>
<feature type="domain" description="HD/PDEase" evidence="1">
    <location>
        <begin position="55"/>
        <end position="216"/>
    </location>
</feature>
<evidence type="ECO:0000259" key="1">
    <source>
        <dbReference type="SMART" id="SM00471"/>
    </source>
</evidence>
<dbReference type="InterPro" id="IPR006674">
    <property type="entry name" value="HD_domain"/>
</dbReference>
<dbReference type="GO" id="GO:0008832">
    <property type="term" value="F:dGTPase activity"/>
    <property type="evidence" value="ECO:0007669"/>
    <property type="project" value="TreeGrafter"/>
</dbReference>
<dbReference type="GO" id="GO:0005634">
    <property type="term" value="C:nucleus"/>
    <property type="evidence" value="ECO:0007669"/>
    <property type="project" value="TreeGrafter"/>
</dbReference>
<dbReference type="GO" id="GO:0006203">
    <property type="term" value="P:dGTP catabolic process"/>
    <property type="evidence" value="ECO:0007669"/>
    <property type="project" value="TreeGrafter"/>
</dbReference>
<dbReference type="AlphaFoldDB" id="A0A6C0ACF3"/>
<proteinExistence type="predicted"/>
<dbReference type="EMBL" id="MN740547">
    <property type="protein sequence ID" value="QHS77406.1"/>
    <property type="molecule type" value="Genomic_DNA"/>
</dbReference>
<dbReference type="CDD" id="cd00077">
    <property type="entry name" value="HDc"/>
    <property type="match status" value="1"/>
</dbReference>
<dbReference type="PANTHER" id="PTHR11373:SF4">
    <property type="entry name" value="DEOXYNUCLEOSIDE TRIPHOSPHATE TRIPHOSPHOHYDROLASE SAMHD1"/>
    <property type="match status" value="1"/>
</dbReference>
<dbReference type="Gene3D" id="1.10.3210.10">
    <property type="entry name" value="Hypothetical protein af1432"/>
    <property type="match status" value="1"/>
</dbReference>
<accession>A0A6C0ACF3</accession>
<dbReference type="SUPFAM" id="SSF109604">
    <property type="entry name" value="HD-domain/PDEase-like"/>
    <property type="match status" value="1"/>
</dbReference>
<organism evidence="2">
    <name type="scientific">viral metagenome</name>
    <dbReference type="NCBI Taxonomy" id="1070528"/>
    <lineage>
        <taxon>unclassified sequences</taxon>
        <taxon>metagenomes</taxon>
        <taxon>organismal metagenomes</taxon>
    </lineage>
</organism>
<evidence type="ECO:0000313" key="2">
    <source>
        <dbReference type="EMBL" id="QHS77406.1"/>
    </source>
</evidence>
<dbReference type="InterPro" id="IPR050135">
    <property type="entry name" value="dGTPase-like"/>
</dbReference>
<dbReference type="Pfam" id="PF01966">
    <property type="entry name" value="HD"/>
    <property type="match status" value="1"/>
</dbReference>
<sequence>MLPKELIKRYKRIYISVSGFIDVSNLACLLIDTKEFQRLRHLHQLGTGYFVFPSASNSRFEHSLGTYNLADKLLNTIKETTSKEVLRNCLMDVPELKEYYKNFKKEDVYLNDWICELIKLAALTHDIGHGPFSHVYDEYMHLIKKSRESHEDRSGRIFSDVMGKHLTKSEINFIKILIEPPKERKGFIYEIICNKSNSIDVDKLDYANRDTYSLGLKESYDISPLVEDVRVINNKICYPVQLSYPITNLFTLRYRLHKQICSHKTVVSSQYMILDILKFVEHRLDYDFMDMTDYLVLSIPRAFRIKEAVKILDRIYNRDFYKCIDKKVFKTKKERDIYYEDNLKKLEGNVNFRIHRGEISMFPKDILNPFENIYFYERKYPDKCFILNKDQISFLLPENFREYYIYLFET</sequence>
<protein>
    <recommendedName>
        <fullName evidence="1">HD/PDEase domain-containing protein</fullName>
    </recommendedName>
</protein>
<dbReference type="PANTHER" id="PTHR11373">
    <property type="entry name" value="DEOXYNUCLEOSIDE TRIPHOSPHATE TRIPHOSPHOHYDROLASE"/>
    <property type="match status" value="1"/>
</dbReference>
<dbReference type="InterPro" id="IPR003607">
    <property type="entry name" value="HD/PDEase_dom"/>
</dbReference>
<dbReference type="Gene3D" id="3.30.70.2760">
    <property type="match status" value="1"/>
</dbReference>
<name>A0A6C0ACF3_9ZZZZ</name>